<organism evidence="3 4">
    <name type="scientific">Pseudoclavibacter chungangensis</name>
    <dbReference type="NCBI Taxonomy" id="587635"/>
    <lineage>
        <taxon>Bacteria</taxon>
        <taxon>Bacillati</taxon>
        <taxon>Actinomycetota</taxon>
        <taxon>Actinomycetes</taxon>
        <taxon>Micrococcales</taxon>
        <taxon>Microbacteriaceae</taxon>
        <taxon>Pseudoclavibacter</taxon>
    </lineage>
</organism>
<protein>
    <submittedName>
        <fullName evidence="3">Uncharacterized protein</fullName>
    </submittedName>
</protein>
<feature type="compositionally biased region" description="Polar residues" evidence="1">
    <location>
        <begin position="111"/>
        <end position="127"/>
    </location>
</feature>
<dbReference type="EMBL" id="WBJZ01000011">
    <property type="protein sequence ID" value="KAB1656705.1"/>
    <property type="molecule type" value="Genomic_DNA"/>
</dbReference>
<feature type="compositionally biased region" description="Basic and acidic residues" evidence="1">
    <location>
        <begin position="58"/>
        <end position="69"/>
    </location>
</feature>
<evidence type="ECO:0000313" key="4">
    <source>
        <dbReference type="Proteomes" id="UP000467240"/>
    </source>
</evidence>
<proteinExistence type="predicted"/>
<feature type="compositionally biased region" description="Pro residues" evidence="1">
    <location>
        <begin position="31"/>
        <end position="45"/>
    </location>
</feature>
<reference evidence="3 4" key="1">
    <citation type="submission" date="2019-09" db="EMBL/GenBank/DDBJ databases">
        <title>Phylogeny of genus Pseudoclavibacter and closely related genus.</title>
        <authorList>
            <person name="Li Y."/>
        </authorList>
    </citation>
    <scope>NUCLEOTIDE SEQUENCE [LARGE SCALE GENOMIC DNA]</scope>
    <source>
        <strain evidence="3 4">DSM 23821</strain>
    </source>
</reference>
<keyword evidence="4" id="KW-1185">Reference proteome</keyword>
<keyword evidence="2" id="KW-0472">Membrane</keyword>
<name>A0A7J5BR10_9MICO</name>
<dbReference type="RefSeq" id="WP_158040719.1">
    <property type="nucleotide sequence ID" value="NZ_JACCFV010000001.1"/>
</dbReference>
<gene>
    <name evidence="3" type="ORF">F8O01_09970</name>
</gene>
<evidence type="ECO:0000313" key="3">
    <source>
        <dbReference type="EMBL" id="KAB1656705.1"/>
    </source>
</evidence>
<evidence type="ECO:0000256" key="1">
    <source>
        <dbReference type="SAM" id="MobiDB-lite"/>
    </source>
</evidence>
<feature type="region of interest" description="Disordered" evidence="1">
    <location>
        <begin position="1"/>
        <end position="70"/>
    </location>
</feature>
<feature type="transmembrane region" description="Helical" evidence="2">
    <location>
        <begin position="75"/>
        <end position="97"/>
    </location>
</feature>
<evidence type="ECO:0000256" key="2">
    <source>
        <dbReference type="SAM" id="Phobius"/>
    </source>
</evidence>
<keyword evidence="2" id="KW-0812">Transmembrane</keyword>
<dbReference type="AlphaFoldDB" id="A0A7J5BR10"/>
<feature type="region of interest" description="Disordered" evidence="1">
    <location>
        <begin position="101"/>
        <end position="133"/>
    </location>
</feature>
<dbReference type="OrthoDB" id="5110377at2"/>
<sequence length="296" mass="31041">MTTPPSDHYGVPQPGPSARGHRPSTDRTPIGGPPGGGPGVPPPRYGTPGSAPSGPSPKRRDPGQDPSERRRSRPWLVWALTGTVLVVVLALVVGVLVSSGGSDAPVAEVAPTSTAGDPSIPPTSTLATADPTVPSPGAVVPISVDVSFPEGMTIVRPVAGDWMQSTQDRQPEAVVLEDTKSDAYLSVLALPQLPSTYRDEDLTRASLNGADAMFTGGKLSGEPMPFNISGSGYTLEFLAQRVTFEHSSNQQALVISRIMPSAGIRIQIIVIARTSDLNDPESRIMQKLREVSFSVP</sequence>
<accession>A0A7J5BR10</accession>
<dbReference type="Proteomes" id="UP000467240">
    <property type="component" value="Unassembled WGS sequence"/>
</dbReference>
<keyword evidence="2" id="KW-1133">Transmembrane helix</keyword>
<comment type="caution">
    <text evidence="3">The sequence shown here is derived from an EMBL/GenBank/DDBJ whole genome shotgun (WGS) entry which is preliminary data.</text>
</comment>